<feature type="compositionally biased region" description="Basic residues" evidence="1">
    <location>
        <begin position="468"/>
        <end position="483"/>
    </location>
</feature>
<name>A0AAU9JQ09_9CILI</name>
<sequence length="483" mass="55873">MECSHKIKKLNQEIALYHKELIRVLDKIELETLPSPSKVAVELTSFEEITNLTYKLYEKDRALYKVYREKQKSKPKIKLISDLKGDLMKLKREIVENNKLVTKEIKKVSLIVKEYRERCKLEFTQFLKGLDIELRKALKPLVPNEVLNEQIKYKPINEDWNGLDSLNSTMHNEPAPGDSTEDKLNNHIQLLVNTLEGVAKSLIEVTTEVDKKYYEIVDPSQLNSDPPSPLAAPLPEYFSFDLGRLSDETRESRLSLLNEKTKKKIIKRINEMEVSKNGCLSPRLARRIKRRLETLIHKRVNQLELLDLFKEEGVPISKREQLVFDIINSARDGSKHVTLNDLMGITDEAKNKKEIKRKPSSFEVSDNDYSQIMKKIEGRELEYEVEGNDSLQSSIDDRLIKSPSPSPPRINRGIKRIPASDKHLKYLPEVSVSHEDVSVLLDARKQQKDVRVRSFTPGKPKVEDKRVQPKRSKTPALRKKRLI</sequence>
<feature type="region of interest" description="Disordered" evidence="1">
    <location>
        <begin position="447"/>
        <end position="483"/>
    </location>
</feature>
<dbReference type="Proteomes" id="UP001162131">
    <property type="component" value="Unassembled WGS sequence"/>
</dbReference>
<proteinExistence type="predicted"/>
<reference evidence="2" key="1">
    <citation type="submission" date="2021-09" db="EMBL/GenBank/DDBJ databases">
        <authorList>
            <consortium name="AG Swart"/>
            <person name="Singh M."/>
            <person name="Singh A."/>
            <person name="Seah K."/>
            <person name="Emmerich C."/>
        </authorList>
    </citation>
    <scope>NUCLEOTIDE SEQUENCE</scope>
    <source>
        <strain evidence="2">ATCC30299</strain>
    </source>
</reference>
<accession>A0AAU9JQ09</accession>
<dbReference type="AlphaFoldDB" id="A0AAU9JQ09"/>
<protein>
    <submittedName>
        <fullName evidence="2">Uncharacterized protein</fullName>
    </submittedName>
</protein>
<evidence type="ECO:0000313" key="2">
    <source>
        <dbReference type="EMBL" id="CAG9323821.1"/>
    </source>
</evidence>
<evidence type="ECO:0000256" key="1">
    <source>
        <dbReference type="SAM" id="MobiDB-lite"/>
    </source>
</evidence>
<feature type="region of interest" description="Disordered" evidence="1">
    <location>
        <begin position="387"/>
        <end position="417"/>
    </location>
</feature>
<dbReference type="EMBL" id="CAJZBQ010000035">
    <property type="protein sequence ID" value="CAG9323821.1"/>
    <property type="molecule type" value="Genomic_DNA"/>
</dbReference>
<gene>
    <name evidence="2" type="ORF">BSTOLATCC_MIC34857</name>
</gene>
<comment type="caution">
    <text evidence="2">The sequence shown here is derived from an EMBL/GenBank/DDBJ whole genome shotgun (WGS) entry which is preliminary data.</text>
</comment>
<organism evidence="2 3">
    <name type="scientific">Blepharisma stoltei</name>
    <dbReference type="NCBI Taxonomy" id="1481888"/>
    <lineage>
        <taxon>Eukaryota</taxon>
        <taxon>Sar</taxon>
        <taxon>Alveolata</taxon>
        <taxon>Ciliophora</taxon>
        <taxon>Postciliodesmatophora</taxon>
        <taxon>Heterotrichea</taxon>
        <taxon>Heterotrichida</taxon>
        <taxon>Blepharismidae</taxon>
        <taxon>Blepharisma</taxon>
    </lineage>
</organism>
<evidence type="ECO:0000313" key="3">
    <source>
        <dbReference type="Proteomes" id="UP001162131"/>
    </source>
</evidence>
<keyword evidence="3" id="KW-1185">Reference proteome</keyword>